<evidence type="ECO:0000256" key="1">
    <source>
        <dbReference type="ARBA" id="ARBA00022598"/>
    </source>
</evidence>
<dbReference type="GO" id="GO:0016874">
    <property type="term" value="F:ligase activity"/>
    <property type="evidence" value="ECO:0007669"/>
    <property type="project" value="UniProtKB-KW"/>
</dbReference>
<dbReference type="RefSeq" id="WP_130243846.1">
    <property type="nucleotide sequence ID" value="NZ_PPUZ01000002.1"/>
</dbReference>
<dbReference type="GO" id="GO:0043041">
    <property type="term" value="P:amino acid activation for nonribosomal peptide biosynthetic process"/>
    <property type="evidence" value="ECO:0007669"/>
    <property type="project" value="TreeGrafter"/>
</dbReference>
<dbReference type="GO" id="GO:0044550">
    <property type="term" value="P:secondary metabolite biosynthetic process"/>
    <property type="evidence" value="ECO:0007669"/>
    <property type="project" value="TreeGrafter"/>
</dbReference>
<dbReference type="Proteomes" id="UP000292345">
    <property type="component" value="Unassembled WGS sequence"/>
</dbReference>
<dbReference type="SUPFAM" id="SSF52777">
    <property type="entry name" value="CoA-dependent acyltransferases"/>
    <property type="match status" value="2"/>
</dbReference>
<dbReference type="Gene3D" id="3.30.559.10">
    <property type="entry name" value="Chloramphenicol acetyltransferase-like domain"/>
    <property type="match status" value="1"/>
</dbReference>
<dbReference type="Pfam" id="PF00668">
    <property type="entry name" value="Condensation"/>
    <property type="match status" value="1"/>
</dbReference>
<dbReference type="Gene3D" id="3.30.559.30">
    <property type="entry name" value="Nonribosomal peptide synthetase, condensation domain"/>
    <property type="match status" value="1"/>
</dbReference>
<dbReference type="InterPro" id="IPR023213">
    <property type="entry name" value="CAT-like_dom_sf"/>
</dbReference>
<dbReference type="GO" id="GO:0031177">
    <property type="term" value="F:phosphopantetheine binding"/>
    <property type="evidence" value="ECO:0007669"/>
    <property type="project" value="TreeGrafter"/>
</dbReference>
<comment type="caution">
    <text evidence="3">The sequence shown here is derived from an EMBL/GenBank/DDBJ whole genome shotgun (WGS) entry which is preliminary data.</text>
</comment>
<organism evidence="3 4">
    <name type="scientific">Pseudoalteromonas rubra</name>
    <dbReference type="NCBI Taxonomy" id="43658"/>
    <lineage>
        <taxon>Bacteria</taxon>
        <taxon>Pseudomonadati</taxon>
        <taxon>Pseudomonadota</taxon>
        <taxon>Gammaproteobacteria</taxon>
        <taxon>Alteromonadales</taxon>
        <taxon>Pseudoalteromonadaceae</taxon>
        <taxon>Pseudoalteromonas</taxon>
    </lineage>
</organism>
<dbReference type="GO" id="GO:0005737">
    <property type="term" value="C:cytoplasm"/>
    <property type="evidence" value="ECO:0007669"/>
    <property type="project" value="TreeGrafter"/>
</dbReference>
<feature type="domain" description="Condensation" evidence="2">
    <location>
        <begin position="78"/>
        <end position="385"/>
    </location>
</feature>
<dbReference type="AlphaFoldDB" id="A0A4Q7EMY6"/>
<reference evidence="3 4" key="1">
    <citation type="submission" date="2018-01" db="EMBL/GenBank/DDBJ databases">
        <title>Co-occurrence of chitin degradation, pigmentation and bioactivity in marine Pseudoalteromonas.</title>
        <authorList>
            <person name="Paulsen S."/>
            <person name="Gram L."/>
            <person name="Machado H."/>
        </authorList>
    </citation>
    <scope>NUCLEOTIDE SEQUENCE [LARGE SCALE GENOMIC DNA]</scope>
    <source>
        <strain evidence="3 4">S1946</strain>
    </source>
</reference>
<gene>
    <name evidence="3" type="ORF">C3B51_00720</name>
</gene>
<proteinExistence type="predicted"/>
<dbReference type="InterPro" id="IPR001242">
    <property type="entry name" value="Condensation_dom"/>
</dbReference>
<evidence type="ECO:0000313" key="3">
    <source>
        <dbReference type="EMBL" id="RZM85206.1"/>
    </source>
</evidence>
<protein>
    <recommendedName>
        <fullName evidence="2">Condensation domain-containing protein</fullName>
    </recommendedName>
</protein>
<name>A0A4Q7EMY6_9GAMM</name>
<dbReference type="PANTHER" id="PTHR45527:SF10">
    <property type="entry name" value="PYOCHELIN SYNTHASE PCHF"/>
    <property type="match status" value="1"/>
</dbReference>
<accession>A0A4Q7EMY6</accession>
<dbReference type="PANTHER" id="PTHR45527">
    <property type="entry name" value="NONRIBOSOMAL PEPTIDE SYNTHETASE"/>
    <property type="match status" value="1"/>
</dbReference>
<evidence type="ECO:0000313" key="4">
    <source>
        <dbReference type="Proteomes" id="UP000292345"/>
    </source>
</evidence>
<sequence length="493" mass="55427">MTDLEKKIQGMSAAKQAMLRKMLKGKAVKLDEQQAVQTMIAEPEQRYTPYAPRSFQLAQLKAAAKAGTGHWFFMETQRDALDIERFVETINQLVAHHTILHSIQVDDGQSTQLQTRTAVDWQAHVVDLRGVDESSKVLRLAQIRAQFEAPRAGENTQPFMVTICQLDNNQWQLFVGADLMLLDLVSVEFLALQWRQLYEGRKSLGEIGALTFRDYCQTERAFQKSSREWQNSRTYWTEKLADLPPVLTGDDLSSTQPVSTAGAEYRVDIIDKSLWMAIKAFASDNKLTGSMVIYSLFTLALAGTARLADFTLEMRLFNRISFDAKVNDILGQYSSGTFSKVEIDGLAQFVDYCRQLESQTWADLDNGFYDVVSEQALTEQVKDNRIVFTSTISRYSEFVEEGVVPPMKWFGAMHNGVAHVPGQALELLIVENANLLELHWFIDHNKASGGVEQVITQTASLIKSVAQAPERFFACANAQLVDLSFCDCAVEEA</sequence>
<dbReference type="EMBL" id="PPUZ01000002">
    <property type="protein sequence ID" value="RZM85206.1"/>
    <property type="molecule type" value="Genomic_DNA"/>
</dbReference>
<evidence type="ECO:0000259" key="2">
    <source>
        <dbReference type="Pfam" id="PF00668"/>
    </source>
</evidence>
<keyword evidence="1" id="KW-0436">Ligase</keyword>